<comment type="caution">
    <text evidence="2">The sequence shown here is derived from an EMBL/GenBank/DDBJ whole genome shotgun (WGS) entry which is preliminary data.</text>
</comment>
<keyword evidence="3" id="KW-1185">Reference proteome</keyword>
<feature type="signal peptide" evidence="1">
    <location>
        <begin position="1"/>
        <end position="27"/>
    </location>
</feature>
<evidence type="ECO:0000313" key="2">
    <source>
        <dbReference type="EMBL" id="MDT0630294.1"/>
    </source>
</evidence>
<evidence type="ECO:0000256" key="1">
    <source>
        <dbReference type="SAM" id="SignalP"/>
    </source>
</evidence>
<dbReference type="Proteomes" id="UP001267426">
    <property type="component" value="Unassembled WGS sequence"/>
</dbReference>
<dbReference type="RefSeq" id="WP_311661300.1">
    <property type="nucleotide sequence ID" value="NZ_JAVRHT010000001.1"/>
</dbReference>
<accession>A0ABU3BLX9</accession>
<reference evidence="2 3" key="1">
    <citation type="submission" date="2023-09" db="EMBL/GenBank/DDBJ databases">
        <authorList>
            <person name="Rey-Velasco X."/>
        </authorList>
    </citation>
    <scope>NUCLEOTIDE SEQUENCE [LARGE SCALE GENOMIC DNA]</scope>
    <source>
        <strain evidence="2 3">F394</strain>
    </source>
</reference>
<evidence type="ECO:0000313" key="3">
    <source>
        <dbReference type="Proteomes" id="UP001267426"/>
    </source>
</evidence>
<dbReference type="EMBL" id="JAVRHT010000001">
    <property type="protein sequence ID" value="MDT0630294.1"/>
    <property type="molecule type" value="Genomic_DNA"/>
</dbReference>
<feature type="chain" id="PRO_5045882506" evidence="1">
    <location>
        <begin position="28"/>
        <end position="205"/>
    </location>
</feature>
<keyword evidence="1" id="KW-0732">Signal</keyword>
<name>A0ABU3BLX9_9BACT</name>
<organism evidence="2 3">
    <name type="scientific">Rubrivirga litoralis</name>
    <dbReference type="NCBI Taxonomy" id="3075598"/>
    <lineage>
        <taxon>Bacteria</taxon>
        <taxon>Pseudomonadati</taxon>
        <taxon>Rhodothermota</taxon>
        <taxon>Rhodothermia</taxon>
        <taxon>Rhodothermales</taxon>
        <taxon>Rubricoccaceae</taxon>
        <taxon>Rubrivirga</taxon>
    </lineage>
</organism>
<proteinExistence type="predicted"/>
<sequence length="205" mass="21242">MRRPAPPPFALLAVLALALAASTPAAAQRTADLPGRQAPVALTDAPGGLSLGKLFNAETLKLGHSYELSYGSGPAGGVGLGVFTSSLRWQPSAKLAGRVDVGVAHSPFGSAGVQSALGFDGASDVRVFLRNAELAYRPTENMTFQLRVQQSPHGTYGSPYGYGRGYGYGAYGYGPGAYGRAYGRTGFSATFAPSDGDALFFRDGR</sequence>
<protein>
    <submittedName>
        <fullName evidence="2">Uncharacterized protein</fullName>
    </submittedName>
</protein>
<gene>
    <name evidence="2" type="ORF">RM540_00905</name>
</gene>